<name>X0Y5E5_9ZZZZ</name>
<dbReference type="AlphaFoldDB" id="X0Y5E5"/>
<evidence type="ECO:0000313" key="1">
    <source>
        <dbReference type="EMBL" id="GAG32071.1"/>
    </source>
</evidence>
<reference evidence="1" key="1">
    <citation type="journal article" date="2014" name="Front. Microbiol.">
        <title>High frequency of phylogenetically diverse reductive dehalogenase-homologous genes in deep subseafloor sedimentary metagenomes.</title>
        <authorList>
            <person name="Kawai M."/>
            <person name="Futagami T."/>
            <person name="Toyoda A."/>
            <person name="Takaki Y."/>
            <person name="Nishi S."/>
            <person name="Hori S."/>
            <person name="Arai W."/>
            <person name="Tsubouchi T."/>
            <person name="Morono Y."/>
            <person name="Uchiyama I."/>
            <person name="Ito T."/>
            <person name="Fujiyama A."/>
            <person name="Inagaki F."/>
            <person name="Takami H."/>
        </authorList>
    </citation>
    <scope>NUCLEOTIDE SEQUENCE</scope>
    <source>
        <strain evidence="1">Expedition CK06-06</strain>
    </source>
</reference>
<accession>X0Y5E5</accession>
<organism evidence="1">
    <name type="scientific">marine sediment metagenome</name>
    <dbReference type="NCBI Taxonomy" id="412755"/>
    <lineage>
        <taxon>unclassified sequences</taxon>
        <taxon>metagenomes</taxon>
        <taxon>ecological metagenomes</taxon>
    </lineage>
</organism>
<dbReference type="Gene3D" id="3.30.2010.10">
    <property type="entry name" value="Metalloproteases ('zincins'), catalytic domain"/>
    <property type="match status" value="1"/>
</dbReference>
<sequence length="139" mass="15683">MMFGSLLCLLFIALILVLVTKQSEKFTVKDPMILELHSILSKIHPKANEVNIDKGKKSYTVNKKDITLCLTDQDGEYYNKNMLVGVAVHELAHAVCDEIGHTPKFWKIYDELLEKATKLGFYNPSIPPVADYIESCGTH</sequence>
<comment type="caution">
    <text evidence="1">The sequence shown here is derived from an EMBL/GenBank/DDBJ whole genome shotgun (WGS) entry which is preliminary data.</text>
</comment>
<gene>
    <name evidence="1" type="ORF">S01H1_73838</name>
</gene>
<protein>
    <submittedName>
        <fullName evidence="1">Uncharacterized protein</fullName>
    </submittedName>
</protein>
<proteinExistence type="predicted"/>
<dbReference type="EMBL" id="BARS01049357">
    <property type="protein sequence ID" value="GAG32071.1"/>
    <property type="molecule type" value="Genomic_DNA"/>
</dbReference>